<name>A0AAV4ND18_CAEEX</name>
<organism evidence="1 2">
    <name type="scientific">Caerostris extrusa</name>
    <name type="common">Bark spider</name>
    <name type="synonym">Caerostris bankana</name>
    <dbReference type="NCBI Taxonomy" id="172846"/>
    <lineage>
        <taxon>Eukaryota</taxon>
        <taxon>Metazoa</taxon>
        <taxon>Ecdysozoa</taxon>
        <taxon>Arthropoda</taxon>
        <taxon>Chelicerata</taxon>
        <taxon>Arachnida</taxon>
        <taxon>Araneae</taxon>
        <taxon>Araneomorphae</taxon>
        <taxon>Entelegynae</taxon>
        <taxon>Araneoidea</taxon>
        <taxon>Araneidae</taxon>
        <taxon>Caerostris</taxon>
    </lineage>
</organism>
<gene>
    <name evidence="1" type="ORF">CEXT_687191</name>
</gene>
<sequence length="89" mass="10020">MGIKKKNANSEIDFRFTQRHKSPDFTPNPFISTPHHHHSGVSPSVIGLEEFHFSTSPPGVFTFSLLIPSFVFKQGAAFFVKCRESDKNV</sequence>
<dbReference type="Proteomes" id="UP001054945">
    <property type="component" value="Unassembled WGS sequence"/>
</dbReference>
<keyword evidence="2" id="KW-1185">Reference proteome</keyword>
<proteinExistence type="predicted"/>
<accession>A0AAV4ND18</accession>
<reference evidence="1 2" key="1">
    <citation type="submission" date="2021-06" db="EMBL/GenBank/DDBJ databases">
        <title>Caerostris extrusa draft genome.</title>
        <authorList>
            <person name="Kono N."/>
            <person name="Arakawa K."/>
        </authorList>
    </citation>
    <scope>NUCLEOTIDE SEQUENCE [LARGE SCALE GENOMIC DNA]</scope>
</reference>
<comment type="caution">
    <text evidence="1">The sequence shown here is derived from an EMBL/GenBank/DDBJ whole genome shotgun (WGS) entry which is preliminary data.</text>
</comment>
<evidence type="ECO:0000313" key="2">
    <source>
        <dbReference type="Proteomes" id="UP001054945"/>
    </source>
</evidence>
<protein>
    <submittedName>
        <fullName evidence="1">Uncharacterized protein</fullName>
    </submittedName>
</protein>
<dbReference type="AlphaFoldDB" id="A0AAV4ND18"/>
<evidence type="ECO:0000313" key="1">
    <source>
        <dbReference type="EMBL" id="GIX82264.1"/>
    </source>
</evidence>
<dbReference type="EMBL" id="BPLR01020762">
    <property type="protein sequence ID" value="GIX82264.1"/>
    <property type="molecule type" value="Genomic_DNA"/>
</dbReference>